<dbReference type="SUPFAM" id="SSF53649">
    <property type="entry name" value="Alkaline phosphatase-like"/>
    <property type="match status" value="1"/>
</dbReference>
<dbReference type="InterPro" id="IPR000917">
    <property type="entry name" value="Sulfatase_N"/>
</dbReference>
<sequence>MFTVIRLARRLAVGAAVVGSLGLLAQGVGAANKRTVSRVAGETPRNIIFVLADDHRFDAMGFAGHPFLETPNLDRMARGGAWFPNAFVTTSLCSPSRASIVTGQYAHNHQVVDNYNPLPEGLIFFPEYMQAAGYETAFIGKWHMGGNVDHAQPGYNHWVSFKGQGTYWPDGHGTSRKVPQNSYDGFNVNGKRVPQKGYITDELTNYALEWLGDQNGDKPFFLTLSHKAVHADFVPADRHKGRYKNKKLPLPKTFAKGGKNFHN</sequence>
<dbReference type="InterPro" id="IPR017850">
    <property type="entry name" value="Alkaline_phosphatase_core_sf"/>
</dbReference>
<gene>
    <name evidence="6" type="ORF">METZ01_LOCUS369132</name>
</gene>
<dbReference type="InterPro" id="IPR050738">
    <property type="entry name" value="Sulfatase"/>
</dbReference>
<evidence type="ECO:0000256" key="3">
    <source>
        <dbReference type="ARBA" id="ARBA00022801"/>
    </source>
</evidence>
<dbReference type="EMBL" id="UINC01133381">
    <property type="protein sequence ID" value="SVD16278.1"/>
    <property type="molecule type" value="Genomic_DNA"/>
</dbReference>
<evidence type="ECO:0000256" key="2">
    <source>
        <dbReference type="ARBA" id="ARBA00022723"/>
    </source>
</evidence>
<dbReference type="Gene3D" id="3.40.720.10">
    <property type="entry name" value="Alkaline Phosphatase, subunit A"/>
    <property type="match status" value="1"/>
</dbReference>
<keyword evidence="2" id="KW-0479">Metal-binding</keyword>
<comment type="similarity">
    <text evidence="1">Belongs to the sulfatase family.</text>
</comment>
<proteinExistence type="inferred from homology"/>
<dbReference type="InterPro" id="IPR024607">
    <property type="entry name" value="Sulfatase_CS"/>
</dbReference>
<feature type="non-terminal residue" evidence="6">
    <location>
        <position position="263"/>
    </location>
</feature>
<organism evidence="6">
    <name type="scientific">marine metagenome</name>
    <dbReference type="NCBI Taxonomy" id="408172"/>
    <lineage>
        <taxon>unclassified sequences</taxon>
        <taxon>metagenomes</taxon>
        <taxon>ecological metagenomes</taxon>
    </lineage>
</organism>
<reference evidence="6" key="1">
    <citation type="submission" date="2018-05" db="EMBL/GenBank/DDBJ databases">
        <authorList>
            <person name="Lanie J.A."/>
            <person name="Ng W.-L."/>
            <person name="Kazmierczak K.M."/>
            <person name="Andrzejewski T.M."/>
            <person name="Davidsen T.M."/>
            <person name="Wayne K.J."/>
            <person name="Tettelin H."/>
            <person name="Glass J.I."/>
            <person name="Rusch D."/>
            <person name="Podicherti R."/>
            <person name="Tsui H.-C.T."/>
            <person name="Winkler M.E."/>
        </authorList>
    </citation>
    <scope>NUCLEOTIDE SEQUENCE</scope>
</reference>
<dbReference type="AlphaFoldDB" id="A0A382T4H0"/>
<keyword evidence="4" id="KW-0106">Calcium</keyword>
<evidence type="ECO:0000259" key="5">
    <source>
        <dbReference type="Pfam" id="PF00884"/>
    </source>
</evidence>
<feature type="domain" description="Sulfatase N-terminal" evidence="5">
    <location>
        <begin position="45"/>
        <end position="249"/>
    </location>
</feature>
<keyword evidence="3" id="KW-0378">Hydrolase</keyword>
<dbReference type="Pfam" id="PF00884">
    <property type="entry name" value="Sulfatase"/>
    <property type="match status" value="1"/>
</dbReference>
<dbReference type="GO" id="GO:0004065">
    <property type="term" value="F:arylsulfatase activity"/>
    <property type="evidence" value="ECO:0007669"/>
    <property type="project" value="TreeGrafter"/>
</dbReference>
<evidence type="ECO:0000256" key="4">
    <source>
        <dbReference type="ARBA" id="ARBA00022837"/>
    </source>
</evidence>
<dbReference type="PROSITE" id="PS00149">
    <property type="entry name" value="SULFATASE_2"/>
    <property type="match status" value="1"/>
</dbReference>
<evidence type="ECO:0000313" key="6">
    <source>
        <dbReference type="EMBL" id="SVD16278.1"/>
    </source>
</evidence>
<evidence type="ECO:0000256" key="1">
    <source>
        <dbReference type="ARBA" id="ARBA00008779"/>
    </source>
</evidence>
<protein>
    <recommendedName>
        <fullName evidence="5">Sulfatase N-terminal domain-containing protein</fullName>
    </recommendedName>
</protein>
<dbReference type="PANTHER" id="PTHR42693">
    <property type="entry name" value="ARYLSULFATASE FAMILY MEMBER"/>
    <property type="match status" value="1"/>
</dbReference>
<name>A0A382T4H0_9ZZZZ</name>
<dbReference type="GO" id="GO:0046872">
    <property type="term" value="F:metal ion binding"/>
    <property type="evidence" value="ECO:0007669"/>
    <property type="project" value="UniProtKB-KW"/>
</dbReference>
<dbReference type="PANTHER" id="PTHR42693:SF33">
    <property type="entry name" value="ARYLSULFATASE"/>
    <property type="match status" value="1"/>
</dbReference>
<dbReference type="PROSITE" id="PS00523">
    <property type="entry name" value="SULFATASE_1"/>
    <property type="match status" value="1"/>
</dbReference>
<accession>A0A382T4H0</accession>